<sequence length="261" mass="28630">MNIATDSRISWTSGTSVSHYWDQGKKIFASKTAPLVVAYVDDVLFPTLVLPGLIDRIDRQVFRSDGAAVDGVLSVLRHGWRSYPAAERRPVTFYVGYRTGEGMTAVFRLVQLSVDESGDWEVSDQPIPNQSACLKVDGSGRSAITIALDSWQLSSAANTSRAVFSGFVDAVVSGVDPKSGGAPQLGSLYRVGPGRLLGIVHNEERYFAGARLIGDEEVEHVEWRNSLFERTDGRRKSRLPHAQAQPRPEEMKKAPPQETVS</sequence>
<dbReference type="EMBL" id="VLNT01000015">
    <property type="protein sequence ID" value="TSD58156.1"/>
    <property type="molecule type" value="Genomic_DNA"/>
</dbReference>
<feature type="region of interest" description="Disordered" evidence="1">
    <location>
        <begin position="232"/>
        <end position="261"/>
    </location>
</feature>
<name>A0A554RVM6_9ACTN</name>
<dbReference type="RefSeq" id="WP_143914309.1">
    <property type="nucleotide sequence ID" value="NZ_VLNT01000015.1"/>
</dbReference>
<accession>A0A554RVM6</accession>
<dbReference type="AlphaFoldDB" id="A0A554RVM6"/>
<keyword evidence="3" id="KW-1185">Reference proteome</keyword>
<reference evidence="2 3" key="1">
    <citation type="submission" date="2019-07" db="EMBL/GenBank/DDBJ databases">
        <authorList>
            <person name="Zhao L.H."/>
        </authorList>
    </citation>
    <scope>NUCLEOTIDE SEQUENCE [LARGE SCALE GENOMIC DNA]</scope>
    <source>
        <strain evidence="2 3">Co35</strain>
    </source>
</reference>
<evidence type="ECO:0000313" key="2">
    <source>
        <dbReference type="EMBL" id="TSD58156.1"/>
    </source>
</evidence>
<proteinExistence type="predicted"/>
<comment type="caution">
    <text evidence="2">The sequence shown here is derived from an EMBL/GenBank/DDBJ whole genome shotgun (WGS) entry which is preliminary data.</text>
</comment>
<dbReference type="Proteomes" id="UP000316988">
    <property type="component" value="Unassembled WGS sequence"/>
</dbReference>
<dbReference type="OrthoDB" id="5184300at2"/>
<gene>
    <name evidence="2" type="ORF">FNM00_14705</name>
</gene>
<evidence type="ECO:0000256" key="1">
    <source>
        <dbReference type="SAM" id="MobiDB-lite"/>
    </source>
</evidence>
<protein>
    <submittedName>
        <fullName evidence="2">Uncharacterized protein</fullName>
    </submittedName>
</protein>
<evidence type="ECO:0000313" key="3">
    <source>
        <dbReference type="Proteomes" id="UP000316988"/>
    </source>
</evidence>
<organism evidence="2 3">
    <name type="scientific">Aeromicrobium piscarium</name>
    <dbReference type="NCBI Taxonomy" id="2590901"/>
    <lineage>
        <taxon>Bacteria</taxon>
        <taxon>Bacillati</taxon>
        <taxon>Actinomycetota</taxon>
        <taxon>Actinomycetes</taxon>
        <taxon>Propionibacteriales</taxon>
        <taxon>Nocardioidaceae</taxon>
        <taxon>Aeromicrobium</taxon>
    </lineage>
</organism>